<gene>
    <name evidence="3" type="ORF">H9661_14285</name>
</gene>
<feature type="transmembrane region" description="Helical" evidence="1">
    <location>
        <begin position="242"/>
        <end position="260"/>
    </location>
</feature>
<evidence type="ECO:0000259" key="2">
    <source>
        <dbReference type="Pfam" id="PF02517"/>
    </source>
</evidence>
<feature type="domain" description="CAAX prenyl protease 2/Lysostaphin resistance protein A-like" evidence="2">
    <location>
        <begin position="142"/>
        <end position="229"/>
    </location>
</feature>
<keyword evidence="3" id="KW-0645">Protease</keyword>
<dbReference type="InterPro" id="IPR052710">
    <property type="entry name" value="CAAX_protease"/>
</dbReference>
<dbReference type="GO" id="GO:0008237">
    <property type="term" value="F:metallopeptidase activity"/>
    <property type="evidence" value="ECO:0007669"/>
    <property type="project" value="UniProtKB-KW"/>
</dbReference>
<feature type="transmembrane region" description="Helical" evidence="1">
    <location>
        <begin position="195"/>
        <end position="211"/>
    </location>
</feature>
<proteinExistence type="predicted"/>
<evidence type="ECO:0000313" key="3">
    <source>
        <dbReference type="EMBL" id="MBD7912527.1"/>
    </source>
</evidence>
<evidence type="ECO:0000313" key="4">
    <source>
        <dbReference type="Proteomes" id="UP000627781"/>
    </source>
</evidence>
<keyword evidence="4" id="KW-1185">Reference proteome</keyword>
<keyword evidence="3" id="KW-0482">Metalloprotease</keyword>
<reference evidence="3 4" key="1">
    <citation type="submission" date="2020-08" db="EMBL/GenBank/DDBJ databases">
        <title>A Genomic Blueprint of the Chicken Gut Microbiome.</title>
        <authorList>
            <person name="Gilroy R."/>
            <person name="Ravi A."/>
            <person name="Getino M."/>
            <person name="Pursley I."/>
            <person name="Horton D.L."/>
            <person name="Alikhan N.-F."/>
            <person name="Baker D."/>
            <person name="Gharbi K."/>
            <person name="Hall N."/>
            <person name="Watson M."/>
            <person name="Adriaenssens E.M."/>
            <person name="Foster-Nyarko E."/>
            <person name="Jarju S."/>
            <person name="Secka A."/>
            <person name="Antonio M."/>
            <person name="Oren A."/>
            <person name="Chaudhuri R."/>
            <person name="La Ragione R.M."/>
            <person name="Hildebrand F."/>
            <person name="Pallen M.J."/>
        </authorList>
    </citation>
    <scope>NUCLEOTIDE SEQUENCE [LARGE SCALE GENOMIC DNA]</scope>
    <source>
        <strain evidence="3 4">Sa3CVN1</strain>
    </source>
</reference>
<organism evidence="3 4">
    <name type="scientific">Clostridium cibarium</name>
    <dbReference type="NCBI Taxonomy" id="2762247"/>
    <lineage>
        <taxon>Bacteria</taxon>
        <taxon>Bacillati</taxon>
        <taxon>Bacillota</taxon>
        <taxon>Clostridia</taxon>
        <taxon>Eubacteriales</taxon>
        <taxon>Clostridiaceae</taxon>
        <taxon>Clostridium</taxon>
    </lineage>
</organism>
<feature type="transmembrane region" description="Helical" evidence="1">
    <location>
        <begin position="216"/>
        <end position="236"/>
    </location>
</feature>
<dbReference type="RefSeq" id="WP_191769508.1">
    <property type="nucleotide sequence ID" value="NZ_JACSRA010000025.1"/>
</dbReference>
<dbReference type="InterPro" id="IPR003675">
    <property type="entry name" value="Rce1/LyrA-like_dom"/>
</dbReference>
<keyword evidence="3" id="KW-0378">Hydrolase</keyword>
<feature type="transmembrane region" description="Helical" evidence="1">
    <location>
        <begin position="29"/>
        <end position="48"/>
    </location>
</feature>
<feature type="transmembrane region" description="Helical" evidence="1">
    <location>
        <begin position="60"/>
        <end position="79"/>
    </location>
</feature>
<comment type="caution">
    <text evidence="3">The sequence shown here is derived from an EMBL/GenBank/DDBJ whole genome shotgun (WGS) entry which is preliminary data.</text>
</comment>
<name>A0ABR8PWG8_9CLOT</name>
<feature type="transmembrane region" description="Helical" evidence="1">
    <location>
        <begin position="100"/>
        <end position="122"/>
    </location>
</feature>
<dbReference type="Pfam" id="PF02517">
    <property type="entry name" value="Rce1-like"/>
    <property type="match status" value="1"/>
</dbReference>
<dbReference type="EMBL" id="JACSRA010000025">
    <property type="protein sequence ID" value="MBD7912527.1"/>
    <property type="molecule type" value="Genomic_DNA"/>
</dbReference>
<keyword evidence="1" id="KW-0812">Transmembrane</keyword>
<accession>A0ABR8PWG8</accession>
<sequence length="289" mass="32918">MKKILNFIINPLVNIENESFNFKVGFWKGLGALCIMQLLSLFFTIYASKIFGYDFATDNYTLIAIIELLSIPLFIFIMSNTFGKLKWEKNTYKKVSKKSLIFMALSILVLRLLFDAYLYPLVSLLPESEILSEASSIFENNYFYLISSACFYAPIVEEVVFRGIILGGLLKKYSPKIALPISAFLFAFAHLNLQQGINAFLLGLFLGYVYYRTKSIFLTISGHFANNVLALIAFVPSSLTGLIINAIISTLISIPIIILLKKKFELTYEEHFESTLDPNKKIFIFKEME</sequence>
<keyword evidence="1" id="KW-0472">Membrane</keyword>
<protein>
    <submittedName>
        <fullName evidence="3">CPBP family intramembrane metalloprotease</fullName>
    </submittedName>
</protein>
<keyword evidence="1" id="KW-1133">Transmembrane helix</keyword>
<dbReference type="PANTHER" id="PTHR36435">
    <property type="entry name" value="SLR1288 PROTEIN"/>
    <property type="match status" value="1"/>
</dbReference>
<dbReference type="Proteomes" id="UP000627781">
    <property type="component" value="Unassembled WGS sequence"/>
</dbReference>
<dbReference type="PANTHER" id="PTHR36435:SF1">
    <property type="entry name" value="CAAX AMINO TERMINAL PROTEASE FAMILY PROTEIN"/>
    <property type="match status" value="1"/>
</dbReference>
<evidence type="ECO:0000256" key="1">
    <source>
        <dbReference type="SAM" id="Phobius"/>
    </source>
</evidence>